<feature type="domain" description="Glucose/Sorbosone dehydrogenase" evidence="1">
    <location>
        <begin position="48"/>
        <end position="367"/>
    </location>
</feature>
<dbReference type="InterPro" id="IPR011042">
    <property type="entry name" value="6-blade_b-propeller_TolB-like"/>
</dbReference>
<comment type="caution">
    <text evidence="2">The sequence shown here is derived from an EMBL/GenBank/DDBJ whole genome shotgun (WGS) entry which is preliminary data.</text>
</comment>
<dbReference type="PANTHER" id="PTHR19328">
    <property type="entry name" value="HEDGEHOG-INTERACTING PROTEIN"/>
    <property type="match status" value="1"/>
</dbReference>
<dbReference type="InterPro" id="IPR011041">
    <property type="entry name" value="Quinoprot_gluc/sorb_DH_b-prop"/>
</dbReference>
<organism evidence="2 3">
    <name type="scientific">Methyloceanibacter marginalis</name>
    <dbReference type="NCBI Taxonomy" id="1774971"/>
    <lineage>
        <taxon>Bacteria</taxon>
        <taxon>Pseudomonadati</taxon>
        <taxon>Pseudomonadota</taxon>
        <taxon>Alphaproteobacteria</taxon>
        <taxon>Hyphomicrobiales</taxon>
        <taxon>Hyphomicrobiaceae</taxon>
        <taxon>Methyloceanibacter</taxon>
    </lineage>
</organism>
<evidence type="ECO:0000313" key="3">
    <source>
        <dbReference type="Proteomes" id="UP000095042"/>
    </source>
</evidence>
<dbReference type="EMBL" id="LPWD01000025">
    <property type="protein sequence ID" value="ODS04023.1"/>
    <property type="molecule type" value="Genomic_DNA"/>
</dbReference>
<evidence type="ECO:0000259" key="1">
    <source>
        <dbReference type="Pfam" id="PF07995"/>
    </source>
</evidence>
<dbReference type="Proteomes" id="UP000095042">
    <property type="component" value="Unassembled WGS sequence"/>
</dbReference>
<accession>A0A1E3WDZ0</accession>
<name>A0A1E3WDZ0_9HYPH</name>
<dbReference type="InterPro" id="IPR012938">
    <property type="entry name" value="Glc/Sorbosone_DH"/>
</dbReference>
<dbReference type="AlphaFoldDB" id="A0A1E3WDZ0"/>
<reference evidence="2 3" key="1">
    <citation type="journal article" date="2016" name="Environ. Microbiol.">
        <title>New Methyloceanibacter diversity from North Sea sediments includes methanotroph containing solely the soluble methane monooxygenase.</title>
        <authorList>
            <person name="Vekeman B."/>
            <person name="Kerckhof F.M."/>
            <person name="Cremers G."/>
            <person name="de Vos P."/>
            <person name="Vandamme P."/>
            <person name="Boon N."/>
            <person name="Op den Camp H.J."/>
            <person name="Heylen K."/>
        </authorList>
    </citation>
    <scope>NUCLEOTIDE SEQUENCE [LARGE SCALE GENOMIC DNA]</scope>
    <source>
        <strain evidence="2 3">R-67177</strain>
    </source>
</reference>
<gene>
    <name evidence="2" type="ORF">AUC71_06360</name>
</gene>
<dbReference type="Gene3D" id="2.120.10.30">
    <property type="entry name" value="TolB, C-terminal domain"/>
    <property type="match status" value="1"/>
</dbReference>
<evidence type="ECO:0000313" key="2">
    <source>
        <dbReference type="EMBL" id="ODS04023.1"/>
    </source>
</evidence>
<dbReference type="PANTHER" id="PTHR19328:SF75">
    <property type="entry name" value="ALDOSE SUGAR DEHYDROGENASE YLII"/>
    <property type="match status" value="1"/>
</dbReference>
<proteinExistence type="predicted"/>
<protein>
    <recommendedName>
        <fullName evidence="1">Glucose/Sorbosone dehydrogenase domain-containing protein</fullName>
    </recommendedName>
</protein>
<keyword evidence="3" id="KW-1185">Reference proteome</keyword>
<dbReference type="Pfam" id="PF07995">
    <property type="entry name" value="GSDH"/>
    <property type="match status" value="1"/>
</dbReference>
<dbReference type="SUPFAM" id="SSF50952">
    <property type="entry name" value="Soluble quinoprotein glucose dehydrogenase"/>
    <property type="match status" value="1"/>
</dbReference>
<sequence>MPFVSAHAADVHRCKASSTQTIPSPADPGIILADGLELVPVEVTGPFRAPWSFGFLPDGSFLVTERSGHLQHARLGVDPKEVSGLPPVLYELHGGLLDVAIDPEFSTNGLIYFSYLQGSTEASTMRVMRARYDETTEALSDQRVIFESTPGNKTDQIGGRIALSGDGYLFLTLGDLWQQERAQNLADHRGSVIRIRTDGSVPDDNPFIDTPGALAEIWSYGHRNPQGLAIDRTTGAVWETEHGPQGGDELNLVLRGRNYGWPLATYGTDYMGKSIAVNSQYAGTEQPVHFWVPISIAPSGLAVATEGSQTTVWMGTLGSQMVVKLTLEDNCVVGQKYYLKNKLGRVRDIRIDAAGNVYALAEGGAIYRLEPSVDAASPSKQAL</sequence>